<dbReference type="GO" id="GO:0019903">
    <property type="term" value="F:protein phosphatase binding"/>
    <property type="evidence" value="ECO:0007669"/>
    <property type="project" value="InterPro"/>
</dbReference>
<feature type="region of interest" description="Disordered" evidence="3">
    <location>
        <begin position="247"/>
        <end position="272"/>
    </location>
</feature>
<feature type="region of interest" description="Disordered" evidence="3">
    <location>
        <begin position="712"/>
        <end position="755"/>
    </location>
</feature>
<dbReference type="InterPro" id="IPR007587">
    <property type="entry name" value="SAPS"/>
</dbReference>
<evidence type="ECO:0000256" key="2">
    <source>
        <dbReference type="ARBA" id="ARBA00023306"/>
    </source>
</evidence>
<dbReference type="PANTHER" id="PTHR12634:SF8">
    <property type="entry name" value="FIERY MOUNTAIN, ISOFORM D"/>
    <property type="match status" value="1"/>
</dbReference>
<comment type="caution">
    <text evidence="4">The sequence shown here is derived from an EMBL/GenBank/DDBJ whole genome shotgun (WGS) entry which is preliminary data.</text>
</comment>
<dbReference type="SUPFAM" id="SSF48371">
    <property type="entry name" value="ARM repeat"/>
    <property type="match status" value="1"/>
</dbReference>
<dbReference type="EMBL" id="CAJNOE010000084">
    <property type="protein sequence ID" value="CAF0883858.1"/>
    <property type="molecule type" value="Genomic_DNA"/>
</dbReference>
<organism evidence="4 5">
    <name type="scientific">Adineta steineri</name>
    <dbReference type="NCBI Taxonomy" id="433720"/>
    <lineage>
        <taxon>Eukaryota</taxon>
        <taxon>Metazoa</taxon>
        <taxon>Spiralia</taxon>
        <taxon>Gnathifera</taxon>
        <taxon>Rotifera</taxon>
        <taxon>Eurotatoria</taxon>
        <taxon>Bdelloidea</taxon>
        <taxon>Adinetida</taxon>
        <taxon>Adinetidae</taxon>
        <taxon>Adineta</taxon>
    </lineage>
</organism>
<dbReference type="Pfam" id="PF04499">
    <property type="entry name" value="SAPS"/>
    <property type="match status" value="2"/>
</dbReference>
<name>A0A813YGJ4_9BILA</name>
<reference evidence="4" key="1">
    <citation type="submission" date="2021-02" db="EMBL/GenBank/DDBJ databases">
        <authorList>
            <person name="Nowell W R."/>
        </authorList>
    </citation>
    <scope>NUCLEOTIDE SEQUENCE</scope>
</reference>
<feature type="region of interest" description="Disordered" evidence="3">
    <location>
        <begin position="337"/>
        <end position="361"/>
    </location>
</feature>
<dbReference type="AlphaFoldDB" id="A0A813YGJ4"/>
<protein>
    <submittedName>
        <fullName evidence="4">Uncharacterized protein</fullName>
    </submittedName>
</protein>
<comment type="similarity">
    <text evidence="1">Belongs to the SAPS family.</text>
</comment>
<feature type="compositionally biased region" description="Polar residues" evidence="3">
    <location>
        <begin position="814"/>
        <end position="830"/>
    </location>
</feature>
<evidence type="ECO:0000313" key="4">
    <source>
        <dbReference type="EMBL" id="CAF0883858.1"/>
    </source>
</evidence>
<evidence type="ECO:0000256" key="1">
    <source>
        <dbReference type="ARBA" id="ARBA00006180"/>
    </source>
</evidence>
<feature type="region of interest" description="Disordered" evidence="3">
    <location>
        <begin position="777"/>
        <end position="866"/>
    </location>
</feature>
<accession>A0A813YGJ4</accession>
<evidence type="ECO:0000256" key="3">
    <source>
        <dbReference type="SAM" id="MobiDB-lite"/>
    </source>
</evidence>
<dbReference type="InterPro" id="IPR016024">
    <property type="entry name" value="ARM-type_fold"/>
</dbReference>
<evidence type="ECO:0000313" key="5">
    <source>
        <dbReference type="Proteomes" id="UP000663860"/>
    </source>
</evidence>
<feature type="compositionally biased region" description="Low complexity" evidence="3">
    <location>
        <begin position="254"/>
        <end position="264"/>
    </location>
</feature>
<dbReference type="Proteomes" id="UP000663860">
    <property type="component" value="Unassembled WGS sequence"/>
</dbReference>
<dbReference type="GO" id="GO:0019888">
    <property type="term" value="F:protein phosphatase regulator activity"/>
    <property type="evidence" value="ECO:0007669"/>
    <property type="project" value="TreeGrafter"/>
</dbReference>
<feature type="compositionally biased region" description="Acidic residues" evidence="3">
    <location>
        <begin position="722"/>
        <end position="742"/>
    </location>
</feature>
<proteinExistence type="inferred from homology"/>
<sequence length="866" mass="99385">MFWECHIVASSIDKLLDQSLDTVKLQDFLDENDLIQECLTQNKRLIDYLIQPNIMTELIDHLIKCPTDDNFRNAHVVSELLSGDFQRIQETLLEKNHLDLLYTFLTSNEQSTLNPILASYFSRILMTLIIRKPNEILEYLKSRENFQEDFFHHLDTTSIIDVLYRLIADFGEQRPEVIKWYEDINIIDGLIQQLITTDSSYVQSNIISLLSEFLRLAFDSHNGMDNDNQGNTHLSSSSMEHLLFSENNNDEESSVSSPFSSNNEYVNKSSNNETNGKLTPLILAQHILSKSNLEKLFDAMSKKPTLITNGCDFLITVFDLLGRFMPVPSCISLIANDESSPSSKDENEQMQINDEGDTLPVTKSNENLTNKMNENALKNLLIYAKDPLVRIYIILLEIIPSYIPSFISLLSKPSAPLISSSTTSPSHDSSQTVKYQFISEPLGTTRLNLIKFLSKLIHIISNDYTGDYIYQIFNSNNLLNILIDLFYHHIYNNFLHTQVYLIIRLIFHINSLAVKQSNDIWTRTPLSNKIQLFKSELPSTSSYHYTNRSSYKLFQSMLTSSEVNLIERLLDQYELNVASSKSILTSSSSDDAISSSLLHTRFASPNSGHNAQILRCLREYAPVFNNYSSFFKVNDQQQIDENTNMLEIRWQTALDYLTEDEKKWSAMHHDERDSANNFRMNSSANIIAHIRNTINMNESSEANQRRQTFHMRSFGSSGAPYTDDDDDDEDEVERFDIDDEVMNNEQTSSERKVADMKKIPFDAQFPPVFDEQALWHQQDDEDTSKSHNNNNNEDNDTTKMNSTSTLPDLFENYRMQQEKSGSSTESNFEQLCSLRANDHGSGPVTFPFQSSSSTVRDEVEEGQDEF</sequence>
<keyword evidence="2" id="KW-0131">Cell cycle</keyword>
<dbReference type="PANTHER" id="PTHR12634">
    <property type="entry name" value="SIT4 YEAST -ASSOCIATING PROTEIN-RELATED"/>
    <property type="match status" value="1"/>
</dbReference>
<gene>
    <name evidence="4" type="ORF">IZO911_LOCUS11342</name>
</gene>